<sequence length="103" mass="11431">MSEARRFRCPSLTVKVSRASSELWTPSSMTHGSQSARRVILGLRLYLPPRKCQLLAFFPKRNFGFGGTSGMHSAAVLQSRVNVLEDGLSSVSKLSHRRKQNIG</sequence>
<evidence type="ECO:0000313" key="1">
    <source>
        <dbReference type="EMBL" id="GIY10813.1"/>
    </source>
</evidence>
<name>A0AAV4QMB0_9ARAC</name>
<comment type="caution">
    <text evidence="1">The sequence shown here is derived from an EMBL/GenBank/DDBJ whole genome shotgun (WGS) entry which is preliminary data.</text>
</comment>
<proteinExistence type="predicted"/>
<accession>A0AAV4QMB0</accession>
<protein>
    <submittedName>
        <fullName evidence="1">Uncharacterized protein</fullName>
    </submittedName>
</protein>
<gene>
    <name evidence="1" type="ORF">CDAR_461951</name>
</gene>
<reference evidence="1 2" key="1">
    <citation type="submission" date="2021-06" db="EMBL/GenBank/DDBJ databases">
        <title>Caerostris darwini draft genome.</title>
        <authorList>
            <person name="Kono N."/>
            <person name="Arakawa K."/>
        </authorList>
    </citation>
    <scope>NUCLEOTIDE SEQUENCE [LARGE SCALE GENOMIC DNA]</scope>
</reference>
<dbReference type="AlphaFoldDB" id="A0AAV4QMB0"/>
<keyword evidence="2" id="KW-1185">Reference proteome</keyword>
<dbReference type="EMBL" id="BPLQ01004801">
    <property type="protein sequence ID" value="GIY10813.1"/>
    <property type="molecule type" value="Genomic_DNA"/>
</dbReference>
<organism evidence="1 2">
    <name type="scientific">Caerostris darwini</name>
    <dbReference type="NCBI Taxonomy" id="1538125"/>
    <lineage>
        <taxon>Eukaryota</taxon>
        <taxon>Metazoa</taxon>
        <taxon>Ecdysozoa</taxon>
        <taxon>Arthropoda</taxon>
        <taxon>Chelicerata</taxon>
        <taxon>Arachnida</taxon>
        <taxon>Araneae</taxon>
        <taxon>Araneomorphae</taxon>
        <taxon>Entelegynae</taxon>
        <taxon>Araneoidea</taxon>
        <taxon>Araneidae</taxon>
        <taxon>Caerostris</taxon>
    </lineage>
</organism>
<dbReference type="Proteomes" id="UP001054837">
    <property type="component" value="Unassembled WGS sequence"/>
</dbReference>
<evidence type="ECO:0000313" key="2">
    <source>
        <dbReference type="Proteomes" id="UP001054837"/>
    </source>
</evidence>